<accession>A0ACB9AGG1</accession>
<reference evidence="1 2" key="2">
    <citation type="journal article" date="2022" name="Mol. Ecol. Resour.">
        <title>The genomes of chicory, endive, great burdock and yacon provide insights into Asteraceae paleo-polyploidization history and plant inulin production.</title>
        <authorList>
            <person name="Fan W."/>
            <person name="Wang S."/>
            <person name="Wang H."/>
            <person name="Wang A."/>
            <person name="Jiang F."/>
            <person name="Liu H."/>
            <person name="Zhao H."/>
            <person name="Xu D."/>
            <person name="Zhang Y."/>
        </authorList>
    </citation>
    <scope>NUCLEOTIDE SEQUENCE [LARGE SCALE GENOMIC DNA]</scope>
    <source>
        <strain evidence="2">cv. Punajuju</strain>
        <tissue evidence="1">Leaves</tissue>
    </source>
</reference>
<dbReference type="Proteomes" id="UP001055811">
    <property type="component" value="Linkage Group LG07"/>
</dbReference>
<evidence type="ECO:0000313" key="1">
    <source>
        <dbReference type="EMBL" id="KAI3709040.1"/>
    </source>
</evidence>
<proteinExistence type="predicted"/>
<gene>
    <name evidence="1" type="ORF">L2E82_38751</name>
</gene>
<sequence length="136" mass="15367">MSAYLSADISLGQLVVDGSVPYLFGDSLSFGESGPLPSSSARDEVVVHEHLSSARDEVVVHEHLSFGHLTLRWRKLISLLPLLWRMGMKVVGEEVLEKADRLHGVLEQKLRLAIRLLNWSHHTRSSWQAMRRMSVD</sequence>
<organism evidence="1 2">
    <name type="scientific">Cichorium intybus</name>
    <name type="common">Chicory</name>
    <dbReference type="NCBI Taxonomy" id="13427"/>
    <lineage>
        <taxon>Eukaryota</taxon>
        <taxon>Viridiplantae</taxon>
        <taxon>Streptophyta</taxon>
        <taxon>Embryophyta</taxon>
        <taxon>Tracheophyta</taxon>
        <taxon>Spermatophyta</taxon>
        <taxon>Magnoliopsida</taxon>
        <taxon>eudicotyledons</taxon>
        <taxon>Gunneridae</taxon>
        <taxon>Pentapetalae</taxon>
        <taxon>asterids</taxon>
        <taxon>campanulids</taxon>
        <taxon>Asterales</taxon>
        <taxon>Asteraceae</taxon>
        <taxon>Cichorioideae</taxon>
        <taxon>Cichorieae</taxon>
        <taxon>Cichoriinae</taxon>
        <taxon>Cichorium</taxon>
    </lineage>
</organism>
<comment type="caution">
    <text evidence="1">The sequence shown here is derived from an EMBL/GenBank/DDBJ whole genome shotgun (WGS) entry which is preliminary data.</text>
</comment>
<dbReference type="EMBL" id="CM042015">
    <property type="protein sequence ID" value="KAI3709040.1"/>
    <property type="molecule type" value="Genomic_DNA"/>
</dbReference>
<name>A0ACB9AGG1_CICIN</name>
<keyword evidence="2" id="KW-1185">Reference proteome</keyword>
<protein>
    <submittedName>
        <fullName evidence="1">Uncharacterized protein</fullName>
    </submittedName>
</protein>
<evidence type="ECO:0000313" key="2">
    <source>
        <dbReference type="Proteomes" id="UP001055811"/>
    </source>
</evidence>
<reference evidence="2" key="1">
    <citation type="journal article" date="2022" name="Mol. Ecol. Resour.">
        <title>The genomes of chicory, endive, great burdock and yacon provide insights into Asteraceae palaeo-polyploidization history and plant inulin production.</title>
        <authorList>
            <person name="Fan W."/>
            <person name="Wang S."/>
            <person name="Wang H."/>
            <person name="Wang A."/>
            <person name="Jiang F."/>
            <person name="Liu H."/>
            <person name="Zhao H."/>
            <person name="Xu D."/>
            <person name="Zhang Y."/>
        </authorList>
    </citation>
    <scope>NUCLEOTIDE SEQUENCE [LARGE SCALE GENOMIC DNA]</scope>
    <source>
        <strain evidence="2">cv. Punajuju</strain>
    </source>
</reference>